<dbReference type="PANTHER" id="PTHR14659">
    <property type="entry name" value="ALPHA- AND GAMMA-ADAPTIN-BINDING PROTEIN P34"/>
    <property type="match status" value="1"/>
</dbReference>
<gene>
    <name evidence="2" type="ORF">DMC30DRAFT_62539</name>
</gene>
<evidence type="ECO:0008006" key="4">
    <source>
        <dbReference type="Google" id="ProtNLM"/>
    </source>
</evidence>
<dbReference type="EMBL" id="SOZI01000146">
    <property type="protein sequence ID" value="TNY18293.1"/>
    <property type="molecule type" value="Genomic_DNA"/>
</dbReference>
<dbReference type="Pfam" id="PF10199">
    <property type="entry name" value="Adaptin_binding"/>
    <property type="match status" value="1"/>
</dbReference>
<dbReference type="Proteomes" id="UP000311382">
    <property type="component" value="Unassembled WGS sequence"/>
</dbReference>
<evidence type="ECO:0000256" key="1">
    <source>
        <dbReference type="SAM" id="MobiDB-lite"/>
    </source>
</evidence>
<organism evidence="2 3">
    <name type="scientific">Rhodotorula diobovata</name>
    <dbReference type="NCBI Taxonomy" id="5288"/>
    <lineage>
        <taxon>Eukaryota</taxon>
        <taxon>Fungi</taxon>
        <taxon>Dikarya</taxon>
        <taxon>Basidiomycota</taxon>
        <taxon>Pucciniomycotina</taxon>
        <taxon>Microbotryomycetes</taxon>
        <taxon>Sporidiobolales</taxon>
        <taxon>Sporidiobolaceae</taxon>
        <taxon>Rhodotorula</taxon>
    </lineage>
</organism>
<dbReference type="OrthoDB" id="2538174at2759"/>
<evidence type="ECO:0000313" key="2">
    <source>
        <dbReference type="EMBL" id="TNY18293.1"/>
    </source>
</evidence>
<name>A0A5C5FN84_9BASI</name>
<dbReference type="AlphaFoldDB" id="A0A5C5FN84"/>
<feature type="compositionally biased region" description="Low complexity" evidence="1">
    <location>
        <begin position="45"/>
        <end position="66"/>
    </location>
</feature>
<feature type="region of interest" description="Disordered" evidence="1">
    <location>
        <begin position="143"/>
        <end position="173"/>
    </location>
</feature>
<accession>A0A5C5FN84</accession>
<keyword evidence="3" id="KW-1185">Reference proteome</keyword>
<protein>
    <recommendedName>
        <fullName evidence="4">Alpha and gamma adaptin binding protein p34-domain-containing protein</fullName>
    </recommendedName>
</protein>
<dbReference type="Gene3D" id="3.40.50.11960">
    <property type="match status" value="1"/>
</dbReference>
<dbReference type="STRING" id="5288.A0A5C5FN84"/>
<sequence>MSPPVAAEPLPSHSHVLVHPVSSSSAREARSLVDAIRAHRRRDAAPAQTPAPRPASSNSSSPLYSPWRLSNKYYTASVAFRIVPPSDSEPQEDVRSHLTEGDEPAVVVVAPASASPSAAVTALLDRLSSRVPEFEVALLVTHPSPSDTPGIRDASKTDVSLGETAPTSTGSAPFEVDEAAWDDAALSAGFECVHLDAAPHTASVASETSSAEDDDEAAEHPLNRIVAALHAHMWEDMERVEAPTRTVAARAAGANALERLNGGASGRGGDWDEGQGGQEDDDEDEEWSALGAPPLPAPRVRPEDAGDKAQWTFPERFLPSISRAAASATANGSLQSAFEDDFAPFVDAASSTASFDDGVNGTRVGAPHDGDALADALVLSTGDLSPCRHPSLAFPDSTSRSAKLVHPLLTDEPSDGDLDSLDELFSRLSTARTATSSMGFQERRAYAERVVRELLGDDALAGLDDSDAEDVVE</sequence>
<feature type="compositionally biased region" description="Acidic residues" evidence="1">
    <location>
        <begin position="278"/>
        <end position="287"/>
    </location>
</feature>
<evidence type="ECO:0000313" key="3">
    <source>
        <dbReference type="Proteomes" id="UP000311382"/>
    </source>
</evidence>
<feature type="region of interest" description="Disordered" evidence="1">
    <location>
        <begin position="1"/>
        <end position="66"/>
    </location>
</feature>
<comment type="caution">
    <text evidence="2">The sequence shown here is derived from an EMBL/GenBank/DDBJ whole genome shotgun (WGS) entry which is preliminary data.</text>
</comment>
<proteinExistence type="predicted"/>
<feature type="compositionally biased region" description="Low complexity" evidence="1">
    <location>
        <begin position="9"/>
        <end position="25"/>
    </location>
</feature>
<dbReference type="PANTHER" id="PTHR14659:SF1">
    <property type="entry name" value="ALPHA- AND GAMMA-ADAPTIN-BINDING PROTEIN P34"/>
    <property type="match status" value="1"/>
</dbReference>
<dbReference type="InterPro" id="IPR019341">
    <property type="entry name" value="Alpha/Gamma-adaptin-bd_p34"/>
</dbReference>
<reference evidence="2 3" key="1">
    <citation type="submission" date="2019-03" db="EMBL/GenBank/DDBJ databases">
        <title>Rhodosporidium diobovatum UCD-FST 08-225 genome sequencing, assembly, and annotation.</title>
        <authorList>
            <person name="Fakankun I.U."/>
            <person name="Fristensky B."/>
            <person name="Levin D.B."/>
        </authorList>
    </citation>
    <scope>NUCLEOTIDE SEQUENCE [LARGE SCALE GENOMIC DNA]</scope>
    <source>
        <strain evidence="2 3">UCD-FST 08-225</strain>
    </source>
</reference>
<feature type="region of interest" description="Disordered" evidence="1">
    <location>
        <begin position="258"/>
        <end position="306"/>
    </location>
</feature>